<gene>
    <name evidence="2" type="ORF">VNO77_23225</name>
</gene>
<accession>A0AAN9L7G6</accession>
<comment type="caution">
    <text evidence="2">The sequence shown here is derived from an EMBL/GenBank/DDBJ whole genome shotgun (WGS) entry which is preliminary data.</text>
</comment>
<name>A0AAN9L7G6_CANGL</name>
<reference evidence="2 3" key="1">
    <citation type="submission" date="2024-01" db="EMBL/GenBank/DDBJ databases">
        <title>The genomes of 5 underutilized Papilionoideae crops provide insights into root nodulation and disease resistanc.</title>
        <authorList>
            <person name="Jiang F."/>
        </authorList>
    </citation>
    <scope>NUCLEOTIDE SEQUENCE [LARGE SCALE GENOMIC DNA]</scope>
    <source>
        <strain evidence="2">LVBAO_FW01</strain>
        <tissue evidence="2">Leaves</tissue>
    </source>
</reference>
<dbReference type="EMBL" id="JAYMYQ010000005">
    <property type="protein sequence ID" value="KAK7329079.1"/>
    <property type="molecule type" value="Genomic_DNA"/>
</dbReference>
<evidence type="ECO:0000313" key="2">
    <source>
        <dbReference type="EMBL" id="KAK7329079.1"/>
    </source>
</evidence>
<evidence type="ECO:0000313" key="3">
    <source>
        <dbReference type="Proteomes" id="UP001367508"/>
    </source>
</evidence>
<dbReference type="AlphaFoldDB" id="A0AAN9L7G6"/>
<dbReference type="PANTHER" id="PTHR46033">
    <property type="entry name" value="PROTEIN MAIN-LIKE 2"/>
    <property type="match status" value="1"/>
</dbReference>
<dbReference type="PANTHER" id="PTHR46033:SF8">
    <property type="entry name" value="PROTEIN MAINTENANCE OF MERISTEMS-LIKE"/>
    <property type="match status" value="1"/>
</dbReference>
<sequence>MIAERLRRAGFLGVTQLPFIHSDASLVKALVERWRLETHTFHMLPGECTITLQDIAVLTGLPIDGQPVIGITSTRVWETIVQDLLGAREFMDDFPDACIVGSKIWTVVG</sequence>
<keyword evidence="3" id="KW-1185">Reference proteome</keyword>
<proteinExistence type="predicted"/>
<dbReference type="Pfam" id="PF10536">
    <property type="entry name" value="PMD"/>
    <property type="match status" value="1"/>
</dbReference>
<dbReference type="InterPro" id="IPR019557">
    <property type="entry name" value="AminoTfrase-like_pln_mobile"/>
</dbReference>
<dbReference type="GO" id="GO:0010073">
    <property type="term" value="P:meristem maintenance"/>
    <property type="evidence" value="ECO:0007669"/>
    <property type="project" value="InterPro"/>
</dbReference>
<dbReference type="InterPro" id="IPR044824">
    <property type="entry name" value="MAIN-like"/>
</dbReference>
<evidence type="ECO:0000259" key="1">
    <source>
        <dbReference type="Pfam" id="PF10536"/>
    </source>
</evidence>
<dbReference type="Proteomes" id="UP001367508">
    <property type="component" value="Unassembled WGS sequence"/>
</dbReference>
<protein>
    <recommendedName>
        <fullName evidence="1">Aminotransferase-like plant mobile domain-containing protein</fullName>
    </recommendedName>
</protein>
<feature type="domain" description="Aminotransferase-like plant mobile" evidence="1">
    <location>
        <begin position="14"/>
        <end position="89"/>
    </location>
</feature>
<organism evidence="2 3">
    <name type="scientific">Canavalia gladiata</name>
    <name type="common">Sword bean</name>
    <name type="synonym">Dolichos gladiatus</name>
    <dbReference type="NCBI Taxonomy" id="3824"/>
    <lineage>
        <taxon>Eukaryota</taxon>
        <taxon>Viridiplantae</taxon>
        <taxon>Streptophyta</taxon>
        <taxon>Embryophyta</taxon>
        <taxon>Tracheophyta</taxon>
        <taxon>Spermatophyta</taxon>
        <taxon>Magnoliopsida</taxon>
        <taxon>eudicotyledons</taxon>
        <taxon>Gunneridae</taxon>
        <taxon>Pentapetalae</taxon>
        <taxon>rosids</taxon>
        <taxon>fabids</taxon>
        <taxon>Fabales</taxon>
        <taxon>Fabaceae</taxon>
        <taxon>Papilionoideae</taxon>
        <taxon>50 kb inversion clade</taxon>
        <taxon>NPAAA clade</taxon>
        <taxon>indigoferoid/millettioid clade</taxon>
        <taxon>Phaseoleae</taxon>
        <taxon>Canavalia</taxon>
    </lineage>
</organism>